<dbReference type="KEGG" id="pbut:DTO10_14670"/>
<organism evidence="3 4">
    <name type="scientific">Peribacillus butanolivorans</name>
    <dbReference type="NCBI Taxonomy" id="421767"/>
    <lineage>
        <taxon>Bacteria</taxon>
        <taxon>Bacillati</taxon>
        <taxon>Bacillota</taxon>
        <taxon>Bacilli</taxon>
        <taxon>Bacillales</taxon>
        <taxon>Bacillaceae</taxon>
        <taxon>Peribacillus</taxon>
    </lineage>
</organism>
<dbReference type="Proteomes" id="UP000260457">
    <property type="component" value="Chromosome"/>
</dbReference>
<gene>
    <name evidence="3" type="ORF">CN689_18500</name>
    <name evidence="2" type="ORF">DTO10_14670</name>
</gene>
<sequence>MQNSILLFFVAMLTGFAFIHLPVAGTIFSRFEPTLDVIGIVTALVFAIVVIWKALQLLFKG</sequence>
<keyword evidence="1" id="KW-0472">Membrane</keyword>
<feature type="transmembrane region" description="Helical" evidence="1">
    <location>
        <begin position="6"/>
        <end position="28"/>
    </location>
</feature>
<accession>A0AAX0S230</accession>
<keyword evidence="5" id="KW-1185">Reference proteome</keyword>
<dbReference type="EMBL" id="NUEQ01000033">
    <property type="protein sequence ID" value="PEJ30716.1"/>
    <property type="molecule type" value="Genomic_DNA"/>
</dbReference>
<dbReference type="Proteomes" id="UP000220106">
    <property type="component" value="Unassembled WGS sequence"/>
</dbReference>
<evidence type="ECO:0000313" key="5">
    <source>
        <dbReference type="Proteomes" id="UP000260457"/>
    </source>
</evidence>
<evidence type="ECO:0000256" key="1">
    <source>
        <dbReference type="SAM" id="Phobius"/>
    </source>
</evidence>
<name>A0AAX0S230_9BACI</name>
<keyword evidence="1" id="KW-0812">Transmembrane</keyword>
<dbReference type="GeneID" id="95399478"/>
<feature type="transmembrane region" description="Helical" evidence="1">
    <location>
        <begin position="35"/>
        <end position="55"/>
    </location>
</feature>
<dbReference type="RefSeq" id="WP_098176921.1">
    <property type="nucleotide sequence ID" value="NZ_CP030926.1"/>
</dbReference>
<dbReference type="AlphaFoldDB" id="A0AAX0S230"/>
<dbReference type="EMBL" id="CP030926">
    <property type="protein sequence ID" value="AXN39496.1"/>
    <property type="molecule type" value="Genomic_DNA"/>
</dbReference>
<proteinExistence type="predicted"/>
<reference evidence="3 4" key="1">
    <citation type="submission" date="2017-09" db="EMBL/GenBank/DDBJ databases">
        <title>Large-scale bioinformatics analysis of Bacillus genomes uncovers conserved roles of natural products in bacterial physiology.</title>
        <authorList>
            <consortium name="Agbiome Team Llc"/>
            <person name="Bleich R.M."/>
            <person name="Kirk G.J."/>
            <person name="Santa Maria K.C."/>
            <person name="Allen S.E."/>
            <person name="Farag S."/>
            <person name="Shank E.A."/>
            <person name="Bowers A."/>
        </authorList>
    </citation>
    <scope>NUCLEOTIDE SEQUENCE [LARGE SCALE GENOMIC DNA]</scope>
    <source>
        <strain evidence="3 4">AFS003229</strain>
    </source>
</reference>
<evidence type="ECO:0000313" key="3">
    <source>
        <dbReference type="EMBL" id="PEJ30716.1"/>
    </source>
</evidence>
<keyword evidence="1" id="KW-1133">Transmembrane helix</keyword>
<protein>
    <submittedName>
        <fullName evidence="3">Uncharacterized protein</fullName>
    </submittedName>
</protein>
<reference evidence="2 5" key="2">
    <citation type="submission" date="2018-07" db="EMBL/GenBank/DDBJ databases">
        <title>The molecular basis for the intramolecular migration of carboxyl group in the catabolism of para-hydroxybenzoate via gentisate.</title>
        <authorList>
            <person name="Zhao H."/>
            <person name="Xu Y."/>
            <person name="Lin S."/>
            <person name="Spain J.C."/>
            <person name="Zhou N.-Y."/>
        </authorList>
    </citation>
    <scope>NUCLEOTIDE SEQUENCE [LARGE SCALE GENOMIC DNA]</scope>
    <source>
        <strain evidence="2 5">PHB-7a</strain>
    </source>
</reference>
<evidence type="ECO:0000313" key="2">
    <source>
        <dbReference type="EMBL" id="AXN39496.1"/>
    </source>
</evidence>
<evidence type="ECO:0000313" key="4">
    <source>
        <dbReference type="Proteomes" id="UP000220106"/>
    </source>
</evidence>